<proteinExistence type="predicted"/>
<dbReference type="GO" id="GO:0005634">
    <property type="term" value="C:nucleus"/>
    <property type="evidence" value="ECO:0007669"/>
    <property type="project" value="TreeGrafter"/>
</dbReference>
<reference evidence="3" key="2">
    <citation type="submission" date="2023-03" db="EMBL/GenBank/DDBJ databases">
        <authorList>
            <person name="Inwood S.N."/>
            <person name="Skelly J.G."/>
            <person name="Guhlin J."/>
            <person name="Harrop T.W.R."/>
            <person name="Goldson S.G."/>
            <person name="Dearden P.K."/>
        </authorList>
    </citation>
    <scope>NUCLEOTIDE SEQUENCE</scope>
    <source>
        <strain evidence="3">Lincoln</strain>
        <tissue evidence="3">Whole body</tissue>
    </source>
</reference>
<accession>A0AA39C8Z1</accession>
<dbReference type="PANTHER" id="PTHR13492:SF2">
    <property type="entry name" value="RING FINGER PROTEIN 37"/>
    <property type="match status" value="1"/>
</dbReference>
<dbReference type="GO" id="GO:0000209">
    <property type="term" value="P:protein polyubiquitination"/>
    <property type="evidence" value="ECO:0007669"/>
    <property type="project" value="TreeGrafter"/>
</dbReference>
<evidence type="ECO:0000259" key="2">
    <source>
        <dbReference type="Pfam" id="PF19318"/>
    </source>
</evidence>
<dbReference type="Proteomes" id="UP001168972">
    <property type="component" value="Unassembled WGS sequence"/>
</dbReference>
<evidence type="ECO:0000259" key="1">
    <source>
        <dbReference type="Pfam" id="PF04564"/>
    </source>
</evidence>
<sequence>MLINLCENYFETQVKCDKPCTDGYDVNNLLSNNNSGFLSYSTIKPPINIDFNFICNIKLSHVLIWPCVGSQKSTGFKILTKFHNYFRPLSSGFLNENHMGILFSTKYFNKNTILIPKNFYNSSINYYHDNIVDHVDNLRITIIKTDKSVPGIGKIEIWGYVSSLNKLENSNRIFNILSKQINSYHQRHQSINNCNNDEIINQQSIKLSESSIIPEEYLDPITWTLMLQPIILPSGKIIDQSTLENYGENEALWGRPLSDPFTGISLNDNYKPIFAMQLKLKIDKFLSENADNLEIKQLPRTLGTRNSLNLPSFSTQNGRKLINIQSNITINKLNDRKKIIGHKLPSISRQHSRNIINKKTKIISIPKTELLKLENNETALEINCKIDDKLKNNLQNILSNLKRFNDIKELKNNDNLIEKNICNCCELPIYYKLPCNHIVCRKIILSYINNNNNNIYSQCPRCNFKYKSSEIIKIHI</sequence>
<dbReference type="InterPro" id="IPR003613">
    <property type="entry name" value="Ubox_domain"/>
</dbReference>
<dbReference type="CDD" id="cd16660">
    <property type="entry name" value="RING-Ubox_RNF37"/>
    <property type="match status" value="1"/>
</dbReference>
<dbReference type="InterPro" id="IPR039925">
    <property type="entry name" value="RNF37_RING-Ubox"/>
</dbReference>
<dbReference type="InterPro" id="IPR013083">
    <property type="entry name" value="Znf_RING/FYVE/PHD"/>
</dbReference>
<dbReference type="AlphaFoldDB" id="A0AA39C8Z1"/>
<evidence type="ECO:0000313" key="3">
    <source>
        <dbReference type="EMBL" id="KAK0159799.1"/>
    </source>
</evidence>
<gene>
    <name evidence="3" type="ORF">PV327_010873</name>
</gene>
<keyword evidence="4" id="KW-1185">Reference proteome</keyword>
<dbReference type="Gene3D" id="3.30.40.10">
    <property type="entry name" value="Zinc/RING finger domain, C3HC4 (zinc finger)"/>
    <property type="match status" value="1"/>
</dbReference>
<dbReference type="Pfam" id="PF04564">
    <property type="entry name" value="U-box"/>
    <property type="match status" value="1"/>
</dbReference>
<dbReference type="InterPro" id="IPR045696">
    <property type="entry name" value="Ubox5_N"/>
</dbReference>
<name>A0AA39C8Z1_MICHY</name>
<feature type="domain" description="U-box" evidence="1">
    <location>
        <begin position="213"/>
        <end position="289"/>
    </location>
</feature>
<dbReference type="SUPFAM" id="SSF57850">
    <property type="entry name" value="RING/U-box"/>
    <property type="match status" value="2"/>
</dbReference>
<evidence type="ECO:0000313" key="4">
    <source>
        <dbReference type="Proteomes" id="UP001168972"/>
    </source>
</evidence>
<dbReference type="Pfam" id="PF19318">
    <property type="entry name" value="DUF5918"/>
    <property type="match status" value="1"/>
</dbReference>
<evidence type="ECO:0008006" key="5">
    <source>
        <dbReference type="Google" id="ProtNLM"/>
    </source>
</evidence>
<organism evidence="3 4">
    <name type="scientific">Microctonus hyperodae</name>
    <name type="common">Parasitoid wasp</name>
    <dbReference type="NCBI Taxonomy" id="165561"/>
    <lineage>
        <taxon>Eukaryota</taxon>
        <taxon>Metazoa</taxon>
        <taxon>Ecdysozoa</taxon>
        <taxon>Arthropoda</taxon>
        <taxon>Hexapoda</taxon>
        <taxon>Insecta</taxon>
        <taxon>Pterygota</taxon>
        <taxon>Neoptera</taxon>
        <taxon>Endopterygota</taxon>
        <taxon>Hymenoptera</taxon>
        <taxon>Apocrita</taxon>
        <taxon>Ichneumonoidea</taxon>
        <taxon>Braconidae</taxon>
        <taxon>Euphorinae</taxon>
        <taxon>Microctonus</taxon>
    </lineage>
</organism>
<feature type="domain" description="RING finger protein 37 N-terminal" evidence="2">
    <location>
        <begin position="4"/>
        <end position="82"/>
    </location>
</feature>
<dbReference type="EMBL" id="JAQQBR010001836">
    <property type="protein sequence ID" value="KAK0159799.1"/>
    <property type="molecule type" value="Genomic_DNA"/>
</dbReference>
<protein>
    <recommendedName>
        <fullName evidence="5">U-box domain-containing protein</fullName>
    </recommendedName>
</protein>
<reference evidence="3" key="1">
    <citation type="journal article" date="2023" name="bioRxiv">
        <title>Scaffold-level genome assemblies of two parasitoid biocontrol wasps reveal the parthenogenesis mechanism and an associated novel virus.</title>
        <authorList>
            <person name="Inwood S."/>
            <person name="Skelly J."/>
            <person name="Guhlin J."/>
            <person name="Harrop T."/>
            <person name="Goldson S."/>
            <person name="Dearden P."/>
        </authorList>
    </citation>
    <scope>NUCLEOTIDE SEQUENCE</scope>
    <source>
        <strain evidence="3">Lincoln</strain>
        <tissue evidence="3">Whole body</tissue>
    </source>
</reference>
<dbReference type="InterPro" id="IPR039847">
    <property type="entry name" value="Ubox5"/>
</dbReference>
<dbReference type="GO" id="GO:0034450">
    <property type="term" value="F:ubiquitin-ubiquitin ligase activity"/>
    <property type="evidence" value="ECO:0007669"/>
    <property type="project" value="TreeGrafter"/>
</dbReference>
<dbReference type="GO" id="GO:0031625">
    <property type="term" value="F:ubiquitin protein ligase binding"/>
    <property type="evidence" value="ECO:0007669"/>
    <property type="project" value="TreeGrafter"/>
</dbReference>
<dbReference type="PANTHER" id="PTHR13492">
    <property type="entry name" value="RING FINGER PROTEIN 37"/>
    <property type="match status" value="1"/>
</dbReference>
<comment type="caution">
    <text evidence="3">The sequence shown here is derived from an EMBL/GenBank/DDBJ whole genome shotgun (WGS) entry which is preliminary data.</text>
</comment>